<dbReference type="CDD" id="cd04475">
    <property type="entry name" value="RPA1_DBD_B"/>
    <property type="match status" value="1"/>
</dbReference>
<keyword evidence="5" id="KW-0238">DNA-binding</keyword>
<evidence type="ECO:0000313" key="9">
    <source>
        <dbReference type="EMBL" id="OMJ72265.1"/>
    </source>
</evidence>
<dbReference type="Pfam" id="PF16900">
    <property type="entry name" value="REPA_OB_2"/>
    <property type="match status" value="1"/>
</dbReference>
<dbReference type="SUPFAM" id="SSF50249">
    <property type="entry name" value="Nucleic acid-binding proteins"/>
    <property type="match status" value="3"/>
</dbReference>
<dbReference type="InterPro" id="IPR004365">
    <property type="entry name" value="NA-bd_OB_tRNA"/>
</dbReference>
<dbReference type="InterPro" id="IPR047192">
    <property type="entry name" value="Euk_RPA1_DBD_C"/>
</dbReference>
<dbReference type="PANTHER" id="PTHR47165:SF4">
    <property type="entry name" value="OS03G0429900 PROTEIN"/>
    <property type="match status" value="1"/>
</dbReference>
<feature type="domain" description="OB" evidence="6">
    <location>
        <begin position="161"/>
        <end position="243"/>
    </location>
</feature>
<evidence type="ECO:0000259" key="7">
    <source>
        <dbReference type="Pfam" id="PF08646"/>
    </source>
</evidence>
<comment type="similarity">
    <text evidence="1">Belongs to the replication factor A protein 1 family.</text>
</comment>
<evidence type="ECO:0000259" key="8">
    <source>
        <dbReference type="Pfam" id="PF16900"/>
    </source>
</evidence>
<dbReference type="CDD" id="cd04476">
    <property type="entry name" value="RPA1_DBD_C"/>
    <property type="match status" value="1"/>
</dbReference>
<dbReference type="Proteomes" id="UP000187209">
    <property type="component" value="Unassembled WGS sequence"/>
</dbReference>
<evidence type="ECO:0000256" key="5">
    <source>
        <dbReference type="ARBA" id="ARBA00023125"/>
    </source>
</evidence>
<protein>
    <recommendedName>
        <fullName evidence="11">Replication protein A subunit</fullName>
    </recommendedName>
</protein>
<accession>A0A1R2B6G9</accession>
<reference evidence="9 10" key="1">
    <citation type="submission" date="2016-11" db="EMBL/GenBank/DDBJ databases">
        <title>The macronuclear genome of Stentor coeruleus: a giant cell with tiny introns.</title>
        <authorList>
            <person name="Slabodnick M."/>
            <person name="Ruby J.G."/>
            <person name="Reiff S.B."/>
            <person name="Swart E.C."/>
            <person name="Gosai S."/>
            <person name="Prabakaran S."/>
            <person name="Witkowska E."/>
            <person name="Larue G.E."/>
            <person name="Fisher S."/>
            <person name="Freeman R.M."/>
            <person name="Gunawardena J."/>
            <person name="Chu W."/>
            <person name="Stover N.A."/>
            <person name="Gregory B.D."/>
            <person name="Nowacki M."/>
            <person name="Derisi J."/>
            <person name="Roy S.W."/>
            <person name="Marshall W.F."/>
            <person name="Sood P."/>
        </authorList>
    </citation>
    <scope>NUCLEOTIDE SEQUENCE [LARGE SCALE GENOMIC DNA]</scope>
    <source>
        <strain evidence="9">WM001</strain>
    </source>
</reference>
<feature type="domain" description="Replication factor A C-terminal" evidence="7">
    <location>
        <begin position="437"/>
        <end position="574"/>
    </location>
</feature>
<dbReference type="InterPro" id="IPR031657">
    <property type="entry name" value="REPA_OB_2"/>
</dbReference>
<sequence>MLLTQNAVSRLLNGAKKSDFTPTVQIIETSVLKNGIKIIISDGDNCTQAISLCPEITKSNYQAFKNRIISLSNYQTGIVSGFICIRVLEIELQLECEDIIGDPRALEKKVESETPKNILYKFSEPKIKTECAEEDKDRETDRETDSFYAPICALSITSSDWTIKARVTKKNKIVVWSKTQSEGKLFSCVLMDSKSDEIQATFFNAAVDLFESRIKEGRVYTFSGGNIKYSNKSYAIVSNDIEINFDKNSLINEVADDGSIPKIRFNFIPLDRLPKVSIDQSVDVCGIIMEIEKPITVMTKKGTQTIKRTMLITDYTDFSIEVTLWASLAQLPEFDKFEIGEKPIVCFKNLKLKDFNKLSLASDFQSTHVIFNVEGIKEAENLQTWKLRQARIYPSTPLSERKTLQIKYKTTAEIKEEWGNFLNQDKSDIFRLIGIIGKITLNDSRNIWYEACANGTCKKKVNKNSDGLFMCDSCNTTSDKCEYRYLYSLTISDCSGYIYATAFDEIMTELIGIKASEMQDLVMNQPLNAEDKLAAVFGKFVNVVIKAAESDNKTRYKFTIKNIDPFDASAISKMLLNECIIKN</sequence>
<organism evidence="9 10">
    <name type="scientific">Stentor coeruleus</name>
    <dbReference type="NCBI Taxonomy" id="5963"/>
    <lineage>
        <taxon>Eukaryota</taxon>
        <taxon>Sar</taxon>
        <taxon>Alveolata</taxon>
        <taxon>Ciliophora</taxon>
        <taxon>Postciliodesmatophora</taxon>
        <taxon>Heterotrichea</taxon>
        <taxon>Heterotrichida</taxon>
        <taxon>Stentoridae</taxon>
        <taxon>Stentor</taxon>
    </lineage>
</organism>
<dbReference type="GO" id="GO:0003677">
    <property type="term" value="F:DNA binding"/>
    <property type="evidence" value="ECO:0007669"/>
    <property type="project" value="UniProtKB-KW"/>
</dbReference>
<feature type="domain" description="Replication protein A OB" evidence="8">
    <location>
        <begin position="271"/>
        <end position="367"/>
    </location>
</feature>
<dbReference type="GO" id="GO:0008270">
    <property type="term" value="F:zinc ion binding"/>
    <property type="evidence" value="ECO:0007669"/>
    <property type="project" value="UniProtKB-KW"/>
</dbReference>
<dbReference type="InterPro" id="IPR013955">
    <property type="entry name" value="Rep_factor-A_C"/>
</dbReference>
<keyword evidence="3" id="KW-0863">Zinc-finger</keyword>
<evidence type="ECO:0008006" key="11">
    <source>
        <dbReference type="Google" id="ProtNLM"/>
    </source>
</evidence>
<dbReference type="InterPro" id="IPR012340">
    <property type="entry name" value="NA-bd_OB-fold"/>
</dbReference>
<dbReference type="FunFam" id="2.40.50.140:FF:000041">
    <property type="entry name" value="Replication protein A subunit"/>
    <property type="match status" value="1"/>
</dbReference>
<name>A0A1R2B6G9_9CILI</name>
<evidence type="ECO:0000256" key="2">
    <source>
        <dbReference type="ARBA" id="ARBA00022723"/>
    </source>
</evidence>
<dbReference type="Pfam" id="PF08646">
    <property type="entry name" value="Rep_fac-A_C"/>
    <property type="match status" value="1"/>
</dbReference>
<dbReference type="AlphaFoldDB" id="A0A1R2B6G9"/>
<dbReference type="Pfam" id="PF01336">
    <property type="entry name" value="tRNA_anti-codon"/>
    <property type="match status" value="1"/>
</dbReference>
<evidence type="ECO:0000313" key="10">
    <source>
        <dbReference type="Proteomes" id="UP000187209"/>
    </source>
</evidence>
<dbReference type="OrthoDB" id="295159at2759"/>
<evidence type="ECO:0000256" key="1">
    <source>
        <dbReference type="ARBA" id="ARBA00005690"/>
    </source>
</evidence>
<evidence type="ECO:0000256" key="4">
    <source>
        <dbReference type="ARBA" id="ARBA00022833"/>
    </source>
</evidence>
<dbReference type="CDD" id="cd04474">
    <property type="entry name" value="RPA1_DBD_A"/>
    <property type="match status" value="1"/>
</dbReference>
<comment type="caution">
    <text evidence="9">The sequence shown here is derived from an EMBL/GenBank/DDBJ whole genome shotgun (WGS) entry which is preliminary data.</text>
</comment>
<gene>
    <name evidence="9" type="ORF">SteCoe_29345</name>
</gene>
<dbReference type="PANTHER" id="PTHR47165">
    <property type="entry name" value="OS03G0429900 PROTEIN"/>
    <property type="match status" value="1"/>
</dbReference>
<dbReference type="Gene3D" id="2.40.50.140">
    <property type="entry name" value="Nucleic acid-binding proteins"/>
    <property type="match status" value="4"/>
</dbReference>
<evidence type="ECO:0000256" key="3">
    <source>
        <dbReference type="ARBA" id="ARBA00022771"/>
    </source>
</evidence>
<keyword evidence="4" id="KW-0862">Zinc</keyword>
<keyword evidence="2" id="KW-0479">Metal-binding</keyword>
<proteinExistence type="inferred from homology"/>
<keyword evidence="10" id="KW-1185">Reference proteome</keyword>
<dbReference type="EMBL" id="MPUH01000916">
    <property type="protein sequence ID" value="OMJ72265.1"/>
    <property type="molecule type" value="Genomic_DNA"/>
</dbReference>
<evidence type="ECO:0000259" key="6">
    <source>
        <dbReference type="Pfam" id="PF01336"/>
    </source>
</evidence>